<organism evidence="2 3">
    <name type="scientific">Zancudomyces culisetae</name>
    <name type="common">Gut fungus</name>
    <name type="synonym">Smittium culisetae</name>
    <dbReference type="NCBI Taxonomy" id="1213189"/>
    <lineage>
        <taxon>Eukaryota</taxon>
        <taxon>Fungi</taxon>
        <taxon>Fungi incertae sedis</taxon>
        <taxon>Zoopagomycota</taxon>
        <taxon>Kickxellomycotina</taxon>
        <taxon>Harpellomycetes</taxon>
        <taxon>Harpellales</taxon>
        <taxon>Legeriomycetaceae</taxon>
        <taxon>Zancudomyces</taxon>
    </lineage>
</organism>
<comment type="caution">
    <text evidence="2">The sequence shown here is derived from an EMBL/GenBank/DDBJ whole genome shotgun (WGS) entry which is preliminary data.</text>
</comment>
<dbReference type="AlphaFoldDB" id="A0A1R1PH33"/>
<evidence type="ECO:0000313" key="2">
    <source>
        <dbReference type="EMBL" id="OMH80286.1"/>
    </source>
</evidence>
<feature type="region of interest" description="Disordered" evidence="1">
    <location>
        <begin position="1"/>
        <end position="79"/>
    </location>
</feature>
<protein>
    <submittedName>
        <fullName evidence="2">Uncharacterized protein</fullName>
    </submittedName>
</protein>
<gene>
    <name evidence="2" type="ORF">AX774_g6279</name>
</gene>
<proteinExistence type="predicted"/>
<feature type="compositionally biased region" description="Polar residues" evidence="1">
    <location>
        <begin position="41"/>
        <end position="69"/>
    </location>
</feature>
<evidence type="ECO:0000256" key="1">
    <source>
        <dbReference type="SAM" id="MobiDB-lite"/>
    </source>
</evidence>
<name>A0A1R1PH33_ZANCU</name>
<dbReference type="Proteomes" id="UP000188320">
    <property type="component" value="Unassembled WGS sequence"/>
</dbReference>
<sequence length="79" mass="8798">MDVDNEGNINQNKHSNEEMETNRLTQVEEQSHNCGPDKYTINLNTETKNSNAETKMGNITNPTSPNADNYQPGMESAPT</sequence>
<dbReference type="EMBL" id="LSSK01001234">
    <property type="protein sequence ID" value="OMH80286.1"/>
    <property type="molecule type" value="Genomic_DNA"/>
</dbReference>
<accession>A0A1R1PH33</accession>
<reference evidence="3" key="1">
    <citation type="submission" date="2017-01" db="EMBL/GenBank/DDBJ databases">
        <authorList>
            <person name="Wang Y."/>
            <person name="White M."/>
            <person name="Kvist S."/>
            <person name="Moncalvo J.-M."/>
        </authorList>
    </citation>
    <scope>NUCLEOTIDE SEQUENCE [LARGE SCALE GENOMIC DNA]</scope>
    <source>
        <strain evidence="3">COL-18-3</strain>
    </source>
</reference>
<evidence type="ECO:0000313" key="3">
    <source>
        <dbReference type="Proteomes" id="UP000188320"/>
    </source>
</evidence>
<keyword evidence="3" id="KW-1185">Reference proteome</keyword>